<dbReference type="WBParaSite" id="PTRK_0000507600.1">
    <property type="protein sequence ID" value="PTRK_0000507600.1"/>
    <property type="gene ID" value="PTRK_0000507600"/>
</dbReference>
<keyword evidence="6 8" id="KW-1133">Transmembrane helix</keyword>
<keyword evidence="5 8" id="KW-0812">Transmembrane</keyword>
<dbReference type="AlphaFoldDB" id="A0A0N4ZC21"/>
<dbReference type="Proteomes" id="UP000038045">
    <property type="component" value="Unplaced"/>
</dbReference>
<feature type="transmembrane region" description="Helical" evidence="8">
    <location>
        <begin position="67"/>
        <end position="91"/>
    </location>
</feature>
<keyword evidence="3" id="KW-0813">Transport</keyword>
<feature type="transmembrane region" description="Helical" evidence="8">
    <location>
        <begin position="388"/>
        <end position="406"/>
    </location>
</feature>
<dbReference type="PANTHER" id="PTHR11785:SF531">
    <property type="entry name" value="LARGE NEUTRAL AMINO ACIDS TRANSPORTER SMALL SUBUNIT 1"/>
    <property type="match status" value="1"/>
</dbReference>
<keyword evidence="9" id="KW-1185">Reference proteome</keyword>
<feature type="transmembrane region" description="Helical" evidence="8">
    <location>
        <begin position="103"/>
        <end position="120"/>
    </location>
</feature>
<evidence type="ECO:0000256" key="8">
    <source>
        <dbReference type="SAM" id="Phobius"/>
    </source>
</evidence>
<organism evidence="9 10">
    <name type="scientific">Parastrongyloides trichosuri</name>
    <name type="common">Possum-specific nematode worm</name>
    <dbReference type="NCBI Taxonomy" id="131310"/>
    <lineage>
        <taxon>Eukaryota</taxon>
        <taxon>Metazoa</taxon>
        <taxon>Ecdysozoa</taxon>
        <taxon>Nematoda</taxon>
        <taxon>Chromadorea</taxon>
        <taxon>Rhabditida</taxon>
        <taxon>Tylenchina</taxon>
        <taxon>Panagrolaimomorpha</taxon>
        <taxon>Strongyloidoidea</taxon>
        <taxon>Strongyloididae</taxon>
        <taxon>Parastrongyloides</taxon>
    </lineage>
</organism>
<evidence type="ECO:0000256" key="1">
    <source>
        <dbReference type="ARBA" id="ARBA00004651"/>
    </source>
</evidence>
<feature type="transmembrane region" description="Helical" evidence="8">
    <location>
        <begin position="262"/>
        <end position="283"/>
    </location>
</feature>
<dbReference type="GO" id="GO:0015179">
    <property type="term" value="F:L-amino acid transmembrane transporter activity"/>
    <property type="evidence" value="ECO:0007669"/>
    <property type="project" value="TreeGrafter"/>
</dbReference>
<dbReference type="PIRSF" id="PIRSF006060">
    <property type="entry name" value="AA_transporter"/>
    <property type="match status" value="1"/>
</dbReference>
<feature type="transmembrane region" description="Helical" evidence="8">
    <location>
        <begin position="158"/>
        <end position="175"/>
    </location>
</feature>
<evidence type="ECO:0000256" key="2">
    <source>
        <dbReference type="ARBA" id="ARBA00007040"/>
    </source>
</evidence>
<dbReference type="FunFam" id="1.20.1740.10:FF:000003">
    <property type="entry name" value="Y+L amino acid transporter 1 isoform X1"/>
    <property type="match status" value="1"/>
</dbReference>
<sequence length="497" mass="55238">MEKLLKSEDTIISVGEINNNENNNNDKFQGLQPTITLFGGVMVGVGCIVGSGIFISPKGVHENVNSIGLSLIVWVLCGIFTGIGAYCYAELGTFIQESGGDYAYVQAAFGPMLGFIRMWIESIIVRPCTITAVSITFATYILYPFFGNNNLIPLVPQLLAGSCIILLSFCNCYSIKITTSIQNIFTIAKLIALIVIILTGIYLILFNEESQLNFNNMFYASEITTGKLAMAFYSGLWAFNGWNFLNGLTEELIDPTKNLPKAIGISCSICTIVYLFVNVAFYAGMNSSSFISSNAIAITFANKYYGILSRLMPILVAFSCFGTVNGVMLTSSRLFFVASRNKHMPAILSYINRERNTPIPAVCFTAFLSMCYLLLSSNIYSLINYVQIVNWIAIAFATSGLLWLRIKKPTNIYKRPLEVHLLFPIIFLVGCIFLIIFPIIQAPTDTFIGIGLLLTGLPVYYIFVKRNENIKFFDHLMNVTTKFFIKYFNVAPIEKGD</sequence>
<evidence type="ECO:0000313" key="9">
    <source>
        <dbReference type="Proteomes" id="UP000038045"/>
    </source>
</evidence>
<dbReference type="InterPro" id="IPR002293">
    <property type="entry name" value="AA/rel_permease1"/>
</dbReference>
<feature type="transmembrane region" description="Helical" evidence="8">
    <location>
        <begin position="127"/>
        <end position="146"/>
    </location>
</feature>
<dbReference type="GO" id="GO:0005886">
    <property type="term" value="C:plasma membrane"/>
    <property type="evidence" value="ECO:0007669"/>
    <property type="project" value="UniProtKB-SubCell"/>
</dbReference>
<comment type="subcellular location">
    <subcellularLocation>
        <location evidence="1">Cell membrane</location>
        <topology evidence="1">Multi-pass membrane protein</topology>
    </subcellularLocation>
</comment>
<feature type="transmembrane region" description="Helical" evidence="8">
    <location>
        <begin position="314"/>
        <end position="338"/>
    </location>
</feature>
<evidence type="ECO:0000256" key="7">
    <source>
        <dbReference type="ARBA" id="ARBA00023136"/>
    </source>
</evidence>
<evidence type="ECO:0000313" key="10">
    <source>
        <dbReference type="WBParaSite" id="PTRK_0000507600.1"/>
    </source>
</evidence>
<accession>A0A0N4ZC21</accession>
<proteinExistence type="inferred from homology"/>
<evidence type="ECO:0000256" key="4">
    <source>
        <dbReference type="ARBA" id="ARBA00022475"/>
    </source>
</evidence>
<comment type="similarity">
    <text evidence="2">Belongs to the amino acid-polyamine-organocation (APC) superfamily. L-type amino acid transporter (LAT) (TC 2.A.3.8) family.</text>
</comment>
<feature type="transmembrane region" description="Helical" evidence="8">
    <location>
        <begin position="35"/>
        <end position="55"/>
    </location>
</feature>
<keyword evidence="4" id="KW-1003">Cell membrane</keyword>
<reference evidence="10" key="1">
    <citation type="submission" date="2017-02" db="UniProtKB">
        <authorList>
            <consortium name="WormBaseParasite"/>
        </authorList>
    </citation>
    <scope>IDENTIFICATION</scope>
</reference>
<evidence type="ECO:0000256" key="5">
    <source>
        <dbReference type="ARBA" id="ARBA00022692"/>
    </source>
</evidence>
<dbReference type="STRING" id="131310.A0A0N4ZC21"/>
<protein>
    <submittedName>
        <fullName evidence="10">Large neutral amino acids transporter small subunit 1</fullName>
    </submittedName>
</protein>
<dbReference type="Pfam" id="PF13520">
    <property type="entry name" value="AA_permease_2"/>
    <property type="match status" value="1"/>
</dbReference>
<name>A0A0N4ZC21_PARTI</name>
<feature type="transmembrane region" description="Helical" evidence="8">
    <location>
        <begin position="418"/>
        <end position="440"/>
    </location>
</feature>
<keyword evidence="7 8" id="KW-0472">Membrane</keyword>
<feature type="transmembrane region" description="Helical" evidence="8">
    <location>
        <begin position="446"/>
        <end position="464"/>
    </location>
</feature>
<dbReference type="PANTHER" id="PTHR11785">
    <property type="entry name" value="AMINO ACID TRANSPORTER"/>
    <property type="match status" value="1"/>
</dbReference>
<feature type="transmembrane region" description="Helical" evidence="8">
    <location>
        <begin position="217"/>
        <end position="242"/>
    </location>
</feature>
<feature type="transmembrane region" description="Helical" evidence="8">
    <location>
        <begin position="187"/>
        <end position="205"/>
    </location>
</feature>
<evidence type="ECO:0000256" key="6">
    <source>
        <dbReference type="ARBA" id="ARBA00022989"/>
    </source>
</evidence>
<feature type="transmembrane region" description="Helical" evidence="8">
    <location>
        <begin position="359"/>
        <end position="382"/>
    </location>
</feature>
<evidence type="ECO:0000256" key="3">
    <source>
        <dbReference type="ARBA" id="ARBA00022448"/>
    </source>
</evidence>
<dbReference type="Gene3D" id="1.20.1740.10">
    <property type="entry name" value="Amino acid/polyamine transporter I"/>
    <property type="match status" value="1"/>
</dbReference>
<dbReference type="InterPro" id="IPR050598">
    <property type="entry name" value="AminoAcid_Transporter"/>
</dbReference>